<dbReference type="GeneID" id="31235444"/>
<reference evidence="2" key="1">
    <citation type="journal article" date="2019" name="Int. J. Syst. Evol. Microbiol.">
        <title>The Global Catalogue of Microorganisms (GCM) 10K type strain sequencing project: providing services to taxonomists for standard genome sequencing and annotation.</title>
        <authorList>
            <consortium name="The Broad Institute Genomics Platform"/>
            <consortium name="The Broad Institute Genome Sequencing Center for Infectious Disease"/>
            <person name="Wu L."/>
            <person name="Ma J."/>
        </authorList>
    </citation>
    <scope>NUCLEOTIDE SEQUENCE [LARGE SCALE GENOMIC DNA]</scope>
    <source>
        <strain evidence="2">ICMP 257</strain>
    </source>
</reference>
<proteinExistence type="predicted"/>
<sequence>MTETTAAPAVRGSDRPLITVRCVRRRSVLPDVPDGATVLVPVVPGSPRRMSIRTAEDRPVAFSRATLPALSPCRTR</sequence>
<organism evidence="1 2">
    <name type="scientific">Streptomyces atroolivaceus</name>
    <dbReference type="NCBI Taxonomy" id="66869"/>
    <lineage>
        <taxon>Bacteria</taxon>
        <taxon>Bacillati</taxon>
        <taxon>Actinomycetota</taxon>
        <taxon>Actinomycetes</taxon>
        <taxon>Kitasatosporales</taxon>
        <taxon>Streptomycetaceae</taxon>
        <taxon>Streptomyces</taxon>
    </lineage>
</organism>
<accession>A0ABV9V5V8</accession>
<comment type="caution">
    <text evidence="1">The sequence shown here is derived from an EMBL/GenBank/DDBJ whole genome shotgun (WGS) entry which is preliminary data.</text>
</comment>
<evidence type="ECO:0000313" key="2">
    <source>
        <dbReference type="Proteomes" id="UP001595908"/>
    </source>
</evidence>
<protein>
    <submittedName>
        <fullName evidence="1">Uncharacterized protein</fullName>
    </submittedName>
</protein>
<evidence type="ECO:0000313" key="1">
    <source>
        <dbReference type="EMBL" id="MFC4978302.1"/>
    </source>
</evidence>
<dbReference type="EMBL" id="JBHSJE010000002">
    <property type="protein sequence ID" value="MFC4978302.1"/>
    <property type="molecule type" value="Genomic_DNA"/>
</dbReference>
<gene>
    <name evidence="1" type="ORF">ACFPL4_07970</name>
</gene>
<dbReference type="RefSeq" id="WP_033303207.1">
    <property type="nucleotide sequence ID" value="NZ_JBHSJE010000002.1"/>
</dbReference>
<dbReference type="Proteomes" id="UP001595908">
    <property type="component" value="Unassembled WGS sequence"/>
</dbReference>
<name>A0ABV9V5V8_STRAZ</name>
<keyword evidence="2" id="KW-1185">Reference proteome</keyword>